<gene>
    <name evidence="1" type="ORF">ALEPTO_LOCUS13953</name>
</gene>
<accession>A0A9N9J7E9</accession>
<evidence type="ECO:0000313" key="1">
    <source>
        <dbReference type="EMBL" id="CAG8767458.1"/>
    </source>
</evidence>
<organism evidence="1 2">
    <name type="scientific">Ambispora leptoticha</name>
    <dbReference type="NCBI Taxonomy" id="144679"/>
    <lineage>
        <taxon>Eukaryota</taxon>
        <taxon>Fungi</taxon>
        <taxon>Fungi incertae sedis</taxon>
        <taxon>Mucoromycota</taxon>
        <taxon>Glomeromycotina</taxon>
        <taxon>Glomeromycetes</taxon>
        <taxon>Archaeosporales</taxon>
        <taxon>Ambisporaceae</taxon>
        <taxon>Ambispora</taxon>
    </lineage>
</organism>
<keyword evidence="2" id="KW-1185">Reference proteome</keyword>
<dbReference type="Proteomes" id="UP000789508">
    <property type="component" value="Unassembled WGS sequence"/>
</dbReference>
<feature type="non-terminal residue" evidence="1">
    <location>
        <position position="1"/>
    </location>
</feature>
<dbReference type="EMBL" id="CAJVPS010050161">
    <property type="protein sequence ID" value="CAG8767458.1"/>
    <property type="molecule type" value="Genomic_DNA"/>
</dbReference>
<reference evidence="1" key="1">
    <citation type="submission" date="2021-06" db="EMBL/GenBank/DDBJ databases">
        <authorList>
            <person name="Kallberg Y."/>
            <person name="Tangrot J."/>
            <person name="Rosling A."/>
        </authorList>
    </citation>
    <scope>NUCLEOTIDE SEQUENCE</scope>
    <source>
        <strain evidence="1">FL130A</strain>
    </source>
</reference>
<sequence>FTKKWHRIRPTQGVPEKAGTVIETLQVEDRQVNGLDDHDVEVENL</sequence>
<feature type="non-terminal residue" evidence="1">
    <location>
        <position position="45"/>
    </location>
</feature>
<evidence type="ECO:0000313" key="2">
    <source>
        <dbReference type="Proteomes" id="UP000789508"/>
    </source>
</evidence>
<proteinExistence type="predicted"/>
<dbReference type="AlphaFoldDB" id="A0A9N9J7E9"/>
<protein>
    <submittedName>
        <fullName evidence="1">3022_t:CDS:1</fullName>
    </submittedName>
</protein>
<comment type="caution">
    <text evidence="1">The sequence shown here is derived from an EMBL/GenBank/DDBJ whole genome shotgun (WGS) entry which is preliminary data.</text>
</comment>
<name>A0A9N9J7E9_9GLOM</name>